<dbReference type="Proteomes" id="UP001500305">
    <property type="component" value="Unassembled WGS sequence"/>
</dbReference>
<evidence type="ECO:0000313" key="2">
    <source>
        <dbReference type="EMBL" id="GAA2261713.1"/>
    </source>
</evidence>
<reference evidence="2 3" key="1">
    <citation type="journal article" date="2019" name="Int. J. Syst. Evol. Microbiol.">
        <title>The Global Catalogue of Microorganisms (GCM) 10K type strain sequencing project: providing services to taxonomists for standard genome sequencing and annotation.</title>
        <authorList>
            <consortium name="The Broad Institute Genomics Platform"/>
            <consortium name="The Broad Institute Genome Sequencing Center for Infectious Disease"/>
            <person name="Wu L."/>
            <person name="Ma J."/>
        </authorList>
    </citation>
    <scope>NUCLEOTIDE SEQUENCE [LARGE SCALE GENOMIC DNA]</scope>
    <source>
        <strain evidence="2 3">JCM 7356</strain>
    </source>
</reference>
<dbReference type="EMBL" id="BAAATR010000027">
    <property type="protein sequence ID" value="GAA2261713.1"/>
    <property type="molecule type" value="Genomic_DNA"/>
</dbReference>
<keyword evidence="3" id="KW-1185">Reference proteome</keyword>
<proteinExistence type="predicted"/>
<comment type="caution">
    <text evidence="2">The sequence shown here is derived from an EMBL/GenBank/DDBJ whole genome shotgun (WGS) entry which is preliminary data.</text>
</comment>
<name>A0ABN3EKQ2_9ACTN</name>
<organism evidence="2 3">
    <name type="scientific">Kitasatospora cystarginea</name>
    <dbReference type="NCBI Taxonomy" id="58350"/>
    <lineage>
        <taxon>Bacteria</taxon>
        <taxon>Bacillati</taxon>
        <taxon>Actinomycetota</taxon>
        <taxon>Actinomycetes</taxon>
        <taxon>Kitasatosporales</taxon>
        <taxon>Streptomycetaceae</taxon>
        <taxon>Kitasatospora</taxon>
    </lineage>
</organism>
<accession>A0ABN3EKQ2</accession>
<evidence type="ECO:0000313" key="3">
    <source>
        <dbReference type="Proteomes" id="UP001500305"/>
    </source>
</evidence>
<evidence type="ECO:0000256" key="1">
    <source>
        <dbReference type="SAM" id="MobiDB-lite"/>
    </source>
</evidence>
<protein>
    <submittedName>
        <fullName evidence="2">Uncharacterized protein</fullName>
    </submittedName>
</protein>
<gene>
    <name evidence="2" type="ORF">GCM10010430_52560</name>
</gene>
<feature type="compositionally biased region" description="Polar residues" evidence="1">
    <location>
        <begin position="76"/>
        <end position="89"/>
    </location>
</feature>
<sequence length="124" mass="12886">MDVPSYPRSLKTSTVTASSDSTVYVVRVVFSAMGTSILAAPGARQPGVETSGWPRQRPPVISAPFPANTGFRPKIGQNSAKANSRTTPTRNREPRGFQGGRIDSPFTADDPGGVVTATGGGAPQ</sequence>
<feature type="region of interest" description="Disordered" evidence="1">
    <location>
        <begin position="41"/>
        <end position="124"/>
    </location>
</feature>